<sequence>MQLTNVVVQANLGCSFDLRELAYRLPNVRYDPRTFSALIWQHRKIGGNCLLFSNGIINCNGKCLSIQDGRRRLRRYARLLQQMGNDVRLTQVQILTASASHQLSGRVDPYRLPSEFSFEPEIFPAVMFRRHGMHFTCHLSARCSGGISRPLGDGTIPIRVLDDRQKKDGQDVHIRTLCRETQRHLRGIGQDMSDTGTHRVLPLRSLPDTPTVEVRDDSGLFGLL</sequence>
<dbReference type="Proteomes" id="UP000596742">
    <property type="component" value="Unassembled WGS sequence"/>
</dbReference>
<dbReference type="PANTHER" id="PTHR10126">
    <property type="entry name" value="TATA-BOX BINDING PROTEIN"/>
    <property type="match status" value="1"/>
</dbReference>
<evidence type="ECO:0000256" key="3">
    <source>
        <dbReference type="ARBA" id="ARBA00023163"/>
    </source>
</evidence>
<dbReference type="InterPro" id="IPR000814">
    <property type="entry name" value="TBP"/>
</dbReference>
<keyword evidence="6" id="KW-1185">Reference proteome</keyword>
<evidence type="ECO:0000256" key="2">
    <source>
        <dbReference type="ARBA" id="ARBA00023125"/>
    </source>
</evidence>
<evidence type="ECO:0000256" key="1">
    <source>
        <dbReference type="ARBA" id="ARBA00005560"/>
    </source>
</evidence>
<dbReference type="GO" id="GO:0006352">
    <property type="term" value="P:DNA-templated transcription initiation"/>
    <property type="evidence" value="ECO:0007669"/>
    <property type="project" value="InterPro"/>
</dbReference>
<evidence type="ECO:0000313" key="5">
    <source>
        <dbReference type="EMBL" id="VDI51878.1"/>
    </source>
</evidence>
<dbReference type="InterPro" id="IPR012295">
    <property type="entry name" value="TBP_dom_sf"/>
</dbReference>
<proteinExistence type="inferred from homology"/>
<evidence type="ECO:0000313" key="4">
    <source>
        <dbReference type="EMBL" id="VDH91739.1"/>
    </source>
</evidence>
<name>A0A8B6BLL2_MYTGA</name>
<dbReference type="EMBL" id="UYJE01000260">
    <property type="protein sequence ID" value="VDH91739.1"/>
    <property type="molecule type" value="Genomic_DNA"/>
</dbReference>
<dbReference type="AlphaFoldDB" id="A0A8B6BLL2"/>
<dbReference type="SUPFAM" id="SSF55945">
    <property type="entry name" value="TATA-box binding protein-like"/>
    <property type="match status" value="1"/>
</dbReference>
<dbReference type="Gene3D" id="3.30.310.10">
    <property type="entry name" value="TATA-Binding Protein"/>
    <property type="match status" value="2"/>
</dbReference>
<gene>
    <name evidence="5" type="ORF">MGAL_10B009133</name>
    <name evidence="4" type="ORF">MGAL_10B038619</name>
</gene>
<comment type="caution">
    <text evidence="4">The sequence shown here is derived from an EMBL/GenBank/DDBJ whole genome shotgun (WGS) entry which is preliminary data.</text>
</comment>
<accession>A0A8B6BLL2</accession>
<dbReference type="EMBL" id="UYJE01007117">
    <property type="protein sequence ID" value="VDI51878.1"/>
    <property type="molecule type" value="Genomic_DNA"/>
</dbReference>
<comment type="similarity">
    <text evidence="1">Belongs to the TBP family.</text>
</comment>
<dbReference type="OrthoDB" id="6149272at2759"/>
<protein>
    <submittedName>
        <fullName evidence="5">Transcription initiation factor TFIID TATA-box-binding protein</fullName>
    </submittedName>
</protein>
<keyword evidence="2" id="KW-0238">DNA-binding</keyword>
<dbReference type="Pfam" id="PF00352">
    <property type="entry name" value="TBP"/>
    <property type="match status" value="1"/>
</dbReference>
<keyword evidence="3" id="KW-0804">Transcription</keyword>
<evidence type="ECO:0000313" key="6">
    <source>
        <dbReference type="Proteomes" id="UP000596742"/>
    </source>
</evidence>
<organism evidence="4 6">
    <name type="scientific">Mytilus galloprovincialis</name>
    <name type="common">Mediterranean mussel</name>
    <dbReference type="NCBI Taxonomy" id="29158"/>
    <lineage>
        <taxon>Eukaryota</taxon>
        <taxon>Metazoa</taxon>
        <taxon>Spiralia</taxon>
        <taxon>Lophotrochozoa</taxon>
        <taxon>Mollusca</taxon>
        <taxon>Bivalvia</taxon>
        <taxon>Autobranchia</taxon>
        <taxon>Pteriomorphia</taxon>
        <taxon>Mytilida</taxon>
        <taxon>Mytiloidea</taxon>
        <taxon>Mytilidae</taxon>
        <taxon>Mytilinae</taxon>
        <taxon>Mytilus</taxon>
    </lineage>
</organism>
<reference evidence="4" key="1">
    <citation type="submission" date="2018-11" db="EMBL/GenBank/DDBJ databases">
        <authorList>
            <person name="Alioto T."/>
            <person name="Alioto T."/>
        </authorList>
    </citation>
    <scope>NUCLEOTIDE SEQUENCE</scope>
</reference>
<dbReference type="PRINTS" id="PR00686">
    <property type="entry name" value="TIFACTORIID"/>
</dbReference>
<dbReference type="GO" id="GO:0003677">
    <property type="term" value="F:DNA binding"/>
    <property type="evidence" value="ECO:0007669"/>
    <property type="project" value="UniProtKB-KW"/>
</dbReference>